<sequence length="97" mass="10703">MTRATHSILLAACFPLFALLSTAAVHSQSSGPHLQLPIDQLKHVYLACEREAAKGGLDTGEIMHCSVLYEELKRRAFDGNFKQLKTWADTQIAAEGY</sequence>
<evidence type="ECO:0000313" key="2">
    <source>
        <dbReference type="EMBL" id="XCG47884.1"/>
    </source>
</evidence>
<keyword evidence="1" id="KW-0732">Signal</keyword>
<feature type="chain" id="PRO_5043829317" description="DUF1311 domain-containing protein" evidence="1">
    <location>
        <begin position="24"/>
        <end position="97"/>
    </location>
</feature>
<dbReference type="EMBL" id="CP159253">
    <property type="protein sequence ID" value="XCG47884.1"/>
    <property type="molecule type" value="Genomic_DNA"/>
</dbReference>
<feature type="signal peptide" evidence="1">
    <location>
        <begin position="1"/>
        <end position="23"/>
    </location>
</feature>
<dbReference type="AlphaFoldDB" id="A0AAU8CLX6"/>
<proteinExistence type="predicted"/>
<organism evidence="2">
    <name type="scientific">Mesorhizobium sp. WSM2240</name>
    <dbReference type="NCBI Taxonomy" id="3228851"/>
    <lineage>
        <taxon>Bacteria</taxon>
        <taxon>Pseudomonadati</taxon>
        <taxon>Pseudomonadota</taxon>
        <taxon>Alphaproteobacteria</taxon>
        <taxon>Hyphomicrobiales</taxon>
        <taxon>Phyllobacteriaceae</taxon>
        <taxon>Mesorhizobium</taxon>
    </lineage>
</organism>
<reference evidence="2" key="1">
    <citation type="submission" date="2024-06" db="EMBL/GenBank/DDBJ databases">
        <title>Mesorhizobium karijinii sp. nov., a symbiont of the iconic Swainsona formosa from arid Australia.</title>
        <authorList>
            <person name="Hill Y.J."/>
            <person name="Watkin E.L.J."/>
            <person name="O'Hara G.W."/>
            <person name="Terpolilli J."/>
            <person name="Tye M.L."/>
            <person name="Kohlmeier M.G."/>
        </authorList>
    </citation>
    <scope>NUCLEOTIDE SEQUENCE</scope>
    <source>
        <strain evidence="2">WSM2240</strain>
    </source>
</reference>
<name>A0AAU8CLX6_9HYPH</name>
<protein>
    <recommendedName>
        <fullName evidence="3">DUF1311 domain-containing protein</fullName>
    </recommendedName>
</protein>
<evidence type="ECO:0000256" key="1">
    <source>
        <dbReference type="SAM" id="SignalP"/>
    </source>
</evidence>
<accession>A0AAU8CLX6</accession>
<evidence type="ECO:0008006" key="3">
    <source>
        <dbReference type="Google" id="ProtNLM"/>
    </source>
</evidence>
<dbReference type="RefSeq" id="WP_353644575.1">
    <property type="nucleotide sequence ID" value="NZ_CP159253.1"/>
</dbReference>
<gene>
    <name evidence="2" type="ORF">ABVK50_21885</name>
</gene>